<reference evidence="10 11" key="1">
    <citation type="submission" date="2015-10" db="EMBL/GenBank/DDBJ databases">
        <title>Genome sequencing and analysis of members of genus Stenotrophomonas.</title>
        <authorList>
            <person name="Patil P.P."/>
            <person name="Midha S."/>
            <person name="Patil P.B."/>
        </authorList>
    </citation>
    <scope>NUCLEOTIDE SEQUENCE [LARGE SCALE GENOMIC DNA]</scope>
    <source>
        <strain evidence="10 11">JCM 9942</strain>
    </source>
</reference>
<dbReference type="InterPro" id="IPR012902">
    <property type="entry name" value="N_methyl_site"/>
</dbReference>
<dbReference type="NCBIfam" id="TIGR02532">
    <property type="entry name" value="IV_pilin_GFxxxE"/>
    <property type="match status" value="1"/>
</dbReference>
<evidence type="ECO:0000256" key="9">
    <source>
        <dbReference type="SAM" id="Phobius"/>
    </source>
</evidence>
<gene>
    <name evidence="10" type="ORF">ARC78_13205</name>
</gene>
<evidence type="ECO:0000256" key="5">
    <source>
        <dbReference type="ARBA" id="ARBA00022519"/>
    </source>
</evidence>
<dbReference type="EMBL" id="LLXS01000038">
    <property type="protein sequence ID" value="KRG40145.1"/>
    <property type="molecule type" value="Genomic_DNA"/>
</dbReference>
<accession>A0A0R0AFJ0</accession>
<evidence type="ECO:0008006" key="12">
    <source>
        <dbReference type="Google" id="ProtNLM"/>
    </source>
</evidence>
<dbReference type="Pfam" id="PF07963">
    <property type="entry name" value="N_methyl"/>
    <property type="match status" value="1"/>
</dbReference>
<dbReference type="GO" id="GO:0005886">
    <property type="term" value="C:plasma membrane"/>
    <property type="evidence" value="ECO:0007669"/>
    <property type="project" value="UniProtKB-SubCell"/>
</dbReference>
<feature type="transmembrane region" description="Helical" evidence="9">
    <location>
        <begin position="12"/>
        <end position="32"/>
    </location>
</feature>
<evidence type="ECO:0000256" key="7">
    <source>
        <dbReference type="ARBA" id="ARBA00022989"/>
    </source>
</evidence>
<dbReference type="AlphaFoldDB" id="A0A0R0AFJ0"/>
<dbReference type="PROSITE" id="PS00409">
    <property type="entry name" value="PROKAR_NTER_METHYL"/>
    <property type="match status" value="1"/>
</dbReference>
<evidence type="ECO:0000256" key="4">
    <source>
        <dbReference type="ARBA" id="ARBA00022481"/>
    </source>
</evidence>
<keyword evidence="3" id="KW-1003">Cell membrane</keyword>
<organism evidence="10 11">
    <name type="scientific">Stenotrophomonas pictorum JCM 9942</name>
    <dbReference type="NCBI Taxonomy" id="1236960"/>
    <lineage>
        <taxon>Bacteria</taxon>
        <taxon>Pseudomonadati</taxon>
        <taxon>Pseudomonadota</taxon>
        <taxon>Gammaproteobacteria</taxon>
        <taxon>Lysobacterales</taxon>
        <taxon>Lysobacteraceae</taxon>
        <taxon>Stenotrophomonas</taxon>
    </lineage>
</organism>
<keyword evidence="5" id="KW-0997">Cell inner membrane</keyword>
<dbReference type="GO" id="GO:0015628">
    <property type="term" value="P:protein secretion by the type II secretion system"/>
    <property type="evidence" value="ECO:0007669"/>
    <property type="project" value="InterPro"/>
</dbReference>
<dbReference type="RefSeq" id="WP_054658332.1">
    <property type="nucleotide sequence ID" value="NZ_BAZI01000069.1"/>
</dbReference>
<keyword evidence="11" id="KW-1185">Reference proteome</keyword>
<keyword evidence="4" id="KW-0488">Methylation</keyword>
<dbReference type="GO" id="GO:0015627">
    <property type="term" value="C:type II protein secretion system complex"/>
    <property type="evidence" value="ECO:0007669"/>
    <property type="project" value="InterPro"/>
</dbReference>
<keyword evidence="7 9" id="KW-1133">Transmembrane helix</keyword>
<evidence type="ECO:0000256" key="8">
    <source>
        <dbReference type="ARBA" id="ARBA00023136"/>
    </source>
</evidence>
<comment type="similarity">
    <text evidence="2">Belongs to the GSP I family.</text>
</comment>
<name>A0A0R0AFJ0_9GAMM</name>
<evidence type="ECO:0000256" key="1">
    <source>
        <dbReference type="ARBA" id="ARBA00004377"/>
    </source>
</evidence>
<comment type="caution">
    <text evidence="10">The sequence shown here is derived from an EMBL/GenBank/DDBJ whole genome shotgun (WGS) entry which is preliminary data.</text>
</comment>
<keyword evidence="6 9" id="KW-0812">Transmembrane</keyword>
<comment type="subcellular location">
    <subcellularLocation>
        <location evidence="1">Cell inner membrane</location>
        <topology evidence="1">Single-pass membrane protein</topology>
    </subcellularLocation>
</comment>
<dbReference type="InterPro" id="IPR010052">
    <property type="entry name" value="T2SS_protein-GspI"/>
</dbReference>
<evidence type="ECO:0000256" key="6">
    <source>
        <dbReference type="ARBA" id="ARBA00022692"/>
    </source>
</evidence>
<keyword evidence="8 9" id="KW-0472">Membrane</keyword>
<evidence type="ECO:0000313" key="10">
    <source>
        <dbReference type="EMBL" id="KRG40145.1"/>
    </source>
</evidence>
<dbReference type="PANTHER" id="PTHR38779">
    <property type="entry name" value="TYPE II SECRETION SYSTEM PROTEIN I-RELATED"/>
    <property type="match status" value="1"/>
</dbReference>
<evidence type="ECO:0000256" key="3">
    <source>
        <dbReference type="ARBA" id="ARBA00022475"/>
    </source>
</evidence>
<sequence length="140" mass="15469">MHRPEWSRGFSLLEAIVALAIVATAGLALFAAMNQSIQMALRAENARKSDTAMRNALAWMEVVNPGQTPSGEKRLGGMVMEWKSEPVEPPRDAMTGYMQAGLYQIGLYDMTVDVRGEEGVSASFHLRKVGYRQVREPAQL</sequence>
<evidence type="ECO:0000313" key="11">
    <source>
        <dbReference type="Proteomes" id="UP000050836"/>
    </source>
</evidence>
<dbReference type="Proteomes" id="UP000050836">
    <property type="component" value="Unassembled WGS sequence"/>
</dbReference>
<dbReference type="PANTHER" id="PTHR38779:SF2">
    <property type="entry name" value="TYPE II SECRETION SYSTEM PROTEIN I-RELATED"/>
    <property type="match status" value="1"/>
</dbReference>
<protein>
    <recommendedName>
        <fullName evidence="12">Type II secretion system protein</fullName>
    </recommendedName>
</protein>
<proteinExistence type="inferred from homology"/>
<evidence type="ECO:0000256" key="2">
    <source>
        <dbReference type="ARBA" id="ARBA00008358"/>
    </source>
</evidence>